<gene>
    <name evidence="1" type="ORF">SAMN05444410_11397</name>
</gene>
<reference evidence="1 2" key="1">
    <citation type="submission" date="2016-10" db="EMBL/GenBank/DDBJ databases">
        <authorList>
            <person name="Varghese N."/>
            <person name="Submissions S."/>
        </authorList>
    </citation>
    <scope>NUCLEOTIDE SEQUENCE [LARGE SCALE GENOMIC DNA]</scope>
    <source>
        <strain evidence="1 2">DSM 25353</strain>
    </source>
</reference>
<dbReference type="EMBL" id="FNNO01000013">
    <property type="protein sequence ID" value="SDX33545.1"/>
    <property type="molecule type" value="Genomic_DNA"/>
</dbReference>
<name>A0A8X8IEI3_9BACT</name>
<evidence type="ECO:0000313" key="2">
    <source>
        <dbReference type="Proteomes" id="UP000198711"/>
    </source>
</evidence>
<evidence type="ECO:0000313" key="1">
    <source>
        <dbReference type="EMBL" id="SDX33545.1"/>
    </source>
</evidence>
<accession>A0A8X8IEI3</accession>
<organism evidence="1 2">
    <name type="scientific">Hydrobacter penzbergensis</name>
    <dbReference type="NCBI Taxonomy" id="1235997"/>
    <lineage>
        <taxon>Bacteria</taxon>
        <taxon>Pseudomonadati</taxon>
        <taxon>Bacteroidota</taxon>
        <taxon>Chitinophagia</taxon>
        <taxon>Chitinophagales</taxon>
        <taxon>Chitinophagaceae</taxon>
        <taxon>Hydrobacter</taxon>
    </lineage>
</organism>
<sequence length="240" mass="28415">MDMKTLSQTWFADGYIDFELKKYTLLAYLQEINGYFNQNKLYPQLADLIFHYNNLVAFRENKKYLQEQFPKKLTGIQIEKLQLLYESLVQDDELMQELEEIINYASSNMKRTITSATQIYEFVESTLTIEPIGIMPMDHTEGYFMLCEGACKNTWVYQYRLSIFEKHDEKYRSIKTEFVDVWQRNFVNSYQSIKAQLIKNRSDFPNPAVYSVETALTIPMEETLLPIAKRSLVKFISLEE</sequence>
<proteinExistence type="predicted"/>
<dbReference type="Proteomes" id="UP000198711">
    <property type="component" value="Unassembled WGS sequence"/>
</dbReference>
<keyword evidence="2" id="KW-1185">Reference proteome</keyword>
<protein>
    <submittedName>
        <fullName evidence="1">Uncharacterized protein</fullName>
    </submittedName>
</protein>
<comment type="caution">
    <text evidence="1">The sequence shown here is derived from an EMBL/GenBank/DDBJ whole genome shotgun (WGS) entry which is preliminary data.</text>
</comment>
<dbReference type="AlphaFoldDB" id="A0A8X8IEI3"/>